<dbReference type="PROSITE" id="PS51318">
    <property type="entry name" value="TAT"/>
    <property type="match status" value="1"/>
</dbReference>
<keyword evidence="2" id="KW-0560">Oxidoreductase</keyword>
<dbReference type="InterPro" id="IPR002579">
    <property type="entry name" value="Met_Sox_Rdtase_MsrB_dom"/>
</dbReference>
<evidence type="ECO:0000259" key="4">
    <source>
        <dbReference type="PROSITE" id="PS51790"/>
    </source>
</evidence>
<dbReference type="KEGG" id="pzu:PHZ_c1650"/>
<dbReference type="Proteomes" id="UP000001868">
    <property type="component" value="Chromosome"/>
</dbReference>
<evidence type="ECO:0000256" key="1">
    <source>
        <dbReference type="ARBA" id="ARBA00012499"/>
    </source>
</evidence>
<dbReference type="Gene3D" id="2.170.150.20">
    <property type="entry name" value="Peptide methionine sulfoxide reductase"/>
    <property type="match status" value="1"/>
</dbReference>
<dbReference type="GO" id="GO:0033743">
    <property type="term" value="F:peptide-methionine (R)-S-oxide reductase activity"/>
    <property type="evidence" value="ECO:0007669"/>
    <property type="project" value="UniProtKB-EC"/>
</dbReference>
<dbReference type="EMBL" id="CP000747">
    <property type="protein sequence ID" value="ACG78061.1"/>
    <property type="molecule type" value="Genomic_DNA"/>
</dbReference>
<accession>B4RB10</accession>
<dbReference type="SUPFAM" id="SSF51316">
    <property type="entry name" value="Mss4-like"/>
    <property type="match status" value="1"/>
</dbReference>
<dbReference type="RefSeq" id="WP_012522203.1">
    <property type="nucleotide sequence ID" value="NC_011144.1"/>
</dbReference>
<evidence type="ECO:0000256" key="3">
    <source>
        <dbReference type="ARBA" id="ARBA00048488"/>
    </source>
</evidence>
<dbReference type="InterPro" id="IPR028427">
    <property type="entry name" value="Met_Sox_Rdtase_MsrB"/>
</dbReference>
<protein>
    <recommendedName>
        <fullName evidence="1">peptide-methionine (R)-S-oxide reductase</fullName>
        <ecNumber evidence="1">1.8.4.12</ecNumber>
    </recommendedName>
</protein>
<gene>
    <name evidence="5" type="ordered locus">PHZ_c1650</name>
</gene>
<dbReference type="NCBIfam" id="TIGR00357">
    <property type="entry name" value="peptide-methionine (R)-S-oxide reductase MsrB"/>
    <property type="match status" value="1"/>
</dbReference>
<dbReference type="AlphaFoldDB" id="B4RB10"/>
<comment type="catalytic activity">
    <reaction evidence="3">
        <text>L-methionyl-[protein] + [thioredoxin]-disulfide + H2O = L-methionyl-(R)-S-oxide-[protein] + [thioredoxin]-dithiol</text>
        <dbReference type="Rhea" id="RHEA:24164"/>
        <dbReference type="Rhea" id="RHEA-COMP:10698"/>
        <dbReference type="Rhea" id="RHEA-COMP:10700"/>
        <dbReference type="Rhea" id="RHEA-COMP:12313"/>
        <dbReference type="Rhea" id="RHEA-COMP:12314"/>
        <dbReference type="ChEBI" id="CHEBI:15377"/>
        <dbReference type="ChEBI" id="CHEBI:16044"/>
        <dbReference type="ChEBI" id="CHEBI:29950"/>
        <dbReference type="ChEBI" id="CHEBI:45764"/>
        <dbReference type="ChEBI" id="CHEBI:50058"/>
        <dbReference type="EC" id="1.8.4.12"/>
    </reaction>
</comment>
<organism evidence="5 6">
    <name type="scientific">Phenylobacterium zucineum (strain HLK1)</name>
    <dbReference type="NCBI Taxonomy" id="450851"/>
    <lineage>
        <taxon>Bacteria</taxon>
        <taxon>Pseudomonadati</taxon>
        <taxon>Pseudomonadota</taxon>
        <taxon>Alphaproteobacteria</taxon>
        <taxon>Caulobacterales</taxon>
        <taxon>Caulobacteraceae</taxon>
        <taxon>Phenylobacterium</taxon>
    </lineage>
</organism>
<dbReference type="PANTHER" id="PTHR10173">
    <property type="entry name" value="METHIONINE SULFOXIDE REDUCTASE"/>
    <property type="match status" value="1"/>
</dbReference>
<dbReference type="Pfam" id="PF01641">
    <property type="entry name" value="SelR"/>
    <property type="match status" value="1"/>
</dbReference>
<dbReference type="GO" id="GO:0006979">
    <property type="term" value="P:response to oxidative stress"/>
    <property type="evidence" value="ECO:0007669"/>
    <property type="project" value="InterPro"/>
</dbReference>
<reference evidence="5 6" key="1">
    <citation type="journal article" date="2008" name="BMC Genomics">
        <title>Complete genome of Phenylobacterium zucineum - a novel facultative intracellular bacterium isolated from human erythroleukemia cell line K562.</title>
        <authorList>
            <person name="Luo Y."/>
            <person name="Xu X."/>
            <person name="Ding Z."/>
            <person name="Liu Z."/>
            <person name="Zhang B."/>
            <person name="Yan Z."/>
            <person name="Sun J."/>
            <person name="Hu S."/>
            <person name="Hu X."/>
        </authorList>
    </citation>
    <scope>NUCLEOTIDE SEQUENCE [LARGE SCALE GENOMIC DNA]</scope>
    <source>
        <strain evidence="5 6">HLK1</strain>
    </source>
</reference>
<dbReference type="PANTHER" id="PTHR10173:SF57">
    <property type="entry name" value="PEPTIDE-METHIONINE (R)-S-OXIDE REDUCTASE"/>
    <property type="match status" value="1"/>
</dbReference>
<evidence type="ECO:0000313" key="6">
    <source>
        <dbReference type="Proteomes" id="UP000001868"/>
    </source>
</evidence>
<dbReference type="GO" id="GO:0005737">
    <property type="term" value="C:cytoplasm"/>
    <property type="evidence" value="ECO:0007669"/>
    <property type="project" value="TreeGrafter"/>
</dbReference>
<dbReference type="OrthoDB" id="9785497at2"/>
<evidence type="ECO:0000256" key="2">
    <source>
        <dbReference type="ARBA" id="ARBA00023002"/>
    </source>
</evidence>
<dbReference type="GO" id="GO:0030091">
    <property type="term" value="P:protein repair"/>
    <property type="evidence" value="ECO:0007669"/>
    <property type="project" value="InterPro"/>
</dbReference>
<dbReference type="InterPro" id="IPR011057">
    <property type="entry name" value="Mss4-like_sf"/>
</dbReference>
<keyword evidence="6" id="KW-1185">Reference proteome</keyword>
<evidence type="ECO:0000313" key="5">
    <source>
        <dbReference type="EMBL" id="ACG78061.1"/>
    </source>
</evidence>
<sequence length="163" mass="17925">MSANVDRRGFLLGASLVAIGVTPGSAGAADAWADSPFRRLTDAEWKRRLPGPAYRVLRHEDTERPGSSPLNREKRKGAYQCAGCGLPLFKSDWKFESGTGWPSFYRAMPGAVATKTDYRIGIPRTEYHCARCLGHQGHVFDDGPRPTGLRYCNNGLALRFVPA</sequence>
<dbReference type="eggNOG" id="COG0229">
    <property type="taxonomic scope" value="Bacteria"/>
</dbReference>
<proteinExistence type="predicted"/>
<dbReference type="InterPro" id="IPR006311">
    <property type="entry name" value="TAT_signal"/>
</dbReference>
<feature type="domain" description="MsrB" evidence="4">
    <location>
        <begin position="42"/>
        <end position="163"/>
    </location>
</feature>
<dbReference type="STRING" id="450851.PHZ_c1650"/>
<name>B4RB10_PHEZH</name>
<dbReference type="EC" id="1.8.4.12" evidence="1"/>
<dbReference type="HOGENOM" id="CLU_031040_8_2_5"/>
<dbReference type="PROSITE" id="PS51790">
    <property type="entry name" value="MSRB"/>
    <property type="match status" value="1"/>
</dbReference>